<keyword evidence="1" id="KW-0472">Membrane</keyword>
<dbReference type="HOGENOM" id="CLU_322265_0_0_1"/>
<feature type="transmembrane region" description="Helical" evidence="1">
    <location>
        <begin position="44"/>
        <end position="63"/>
    </location>
</feature>
<dbReference type="AlphaFoldDB" id="Q23QF8"/>
<feature type="transmembrane region" description="Helical" evidence="1">
    <location>
        <begin position="75"/>
        <end position="94"/>
    </location>
</feature>
<dbReference type="RefSeq" id="XP_001019175.2">
    <property type="nucleotide sequence ID" value="XM_001019175.2"/>
</dbReference>
<evidence type="ECO:0000256" key="1">
    <source>
        <dbReference type="SAM" id="Phobius"/>
    </source>
</evidence>
<feature type="transmembrane region" description="Helical" evidence="1">
    <location>
        <begin position="171"/>
        <end position="194"/>
    </location>
</feature>
<feature type="transmembrane region" description="Helical" evidence="1">
    <location>
        <begin position="245"/>
        <end position="269"/>
    </location>
</feature>
<name>Q23QF8_TETTS</name>
<feature type="transmembrane region" description="Helical" evidence="1">
    <location>
        <begin position="428"/>
        <end position="450"/>
    </location>
</feature>
<organism evidence="2 3">
    <name type="scientific">Tetrahymena thermophila (strain SB210)</name>
    <dbReference type="NCBI Taxonomy" id="312017"/>
    <lineage>
        <taxon>Eukaryota</taxon>
        <taxon>Sar</taxon>
        <taxon>Alveolata</taxon>
        <taxon>Ciliophora</taxon>
        <taxon>Intramacronucleata</taxon>
        <taxon>Oligohymenophorea</taxon>
        <taxon>Hymenostomatida</taxon>
        <taxon>Tetrahymenina</taxon>
        <taxon>Tetrahymenidae</taxon>
        <taxon>Tetrahymena</taxon>
    </lineage>
</organism>
<feature type="transmembrane region" description="Helical" evidence="1">
    <location>
        <begin position="387"/>
        <end position="412"/>
    </location>
</feature>
<feature type="transmembrane region" description="Helical" evidence="1">
    <location>
        <begin position="276"/>
        <end position="293"/>
    </location>
</feature>
<keyword evidence="1 2" id="KW-0812">Transmembrane</keyword>
<dbReference type="Proteomes" id="UP000009168">
    <property type="component" value="Unassembled WGS sequence"/>
</dbReference>
<dbReference type="EMBL" id="GG662647">
    <property type="protein sequence ID" value="EAR98930.2"/>
    <property type="molecule type" value="Genomic_DNA"/>
</dbReference>
<reference evidence="3" key="1">
    <citation type="journal article" date="2006" name="PLoS Biol.">
        <title>Macronuclear genome sequence of the ciliate Tetrahymena thermophila, a model eukaryote.</title>
        <authorList>
            <person name="Eisen J.A."/>
            <person name="Coyne R.S."/>
            <person name="Wu M."/>
            <person name="Wu D."/>
            <person name="Thiagarajan M."/>
            <person name="Wortman J.R."/>
            <person name="Badger J.H."/>
            <person name="Ren Q."/>
            <person name="Amedeo P."/>
            <person name="Jones K.M."/>
            <person name="Tallon L.J."/>
            <person name="Delcher A.L."/>
            <person name="Salzberg S.L."/>
            <person name="Silva J.C."/>
            <person name="Haas B.J."/>
            <person name="Majoros W.H."/>
            <person name="Farzad M."/>
            <person name="Carlton J.M."/>
            <person name="Smith R.K. Jr."/>
            <person name="Garg J."/>
            <person name="Pearlman R.E."/>
            <person name="Karrer K.M."/>
            <person name="Sun L."/>
            <person name="Manning G."/>
            <person name="Elde N.C."/>
            <person name="Turkewitz A.P."/>
            <person name="Asai D.J."/>
            <person name="Wilkes D.E."/>
            <person name="Wang Y."/>
            <person name="Cai H."/>
            <person name="Collins K."/>
            <person name="Stewart B.A."/>
            <person name="Lee S.R."/>
            <person name="Wilamowska K."/>
            <person name="Weinberg Z."/>
            <person name="Ruzzo W.L."/>
            <person name="Wloga D."/>
            <person name="Gaertig J."/>
            <person name="Frankel J."/>
            <person name="Tsao C.-C."/>
            <person name="Gorovsky M.A."/>
            <person name="Keeling P.J."/>
            <person name="Waller R.F."/>
            <person name="Patron N.J."/>
            <person name="Cherry J.M."/>
            <person name="Stover N.A."/>
            <person name="Krieger C.J."/>
            <person name="del Toro C."/>
            <person name="Ryder H.F."/>
            <person name="Williamson S.C."/>
            <person name="Barbeau R.A."/>
            <person name="Hamilton E.P."/>
            <person name="Orias E."/>
        </authorList>
    </citation>
    <scope>NUCLEOTIDE SEQUENCE [LARGE SCALE GENOMIC DNA]</scope>
    <source>
        <strain evidence="3">SB210</strain>
    </source>
</reference>
<gene>
    <name evidence="2" type="ORF">TTHERM_00257200</name>
</gene>
<feature type="transmembrane region" description="Helical" evidence="1">
    <location>
        <begin position="206"/>
        <end position="225"/>
    </location>
</feature>
<protein>
    <submittedName>
        <fullName evidence="2">Transmembrane protein, putative</fullName>
    </submittedName>
</protein>
<accession>Q23QF8</accession>
<dbReference type="KEGG" id="tet:TTHERM_00257200"/>
<sequence>MSSIFKSNYSRKLKSEELTGGKLEVPQEDYTCQGKYDIVKRQTYFSALQILLGIALSVCGFFLNYQFPFFGNQSIFIIGIGITLFGLVALIWCMKDVNKIKDKLNIEYWYNTQDHTLSKILFIASIIKAIFLLTTVITLFIYKSTANNYFQATTQSDDASQLQSNINQYNLFFQITIAISLASIIILVCTTYSAYAFSNTATSFRISLYAFTLLNIAFCGGMIYATLSTQKIENIHSLQGIADFWSIRVIFYITGVYLSTLIAILITNFTKSMNHYMSMGTLLLLICVVFVSFNGKIYRNAREVSNFAQSNCQNEMQMIHQDFLVKSGCPNKYIFKQKDQVYPDCEMDQQTVFWENDLDKQNQDKLNQIQCLNKKCCGITGKLYADWFYVIATLGQLISQQSFVIIGICYYLSTRYSGSSSYYKKLECLFLVLGMLVLSAWVFLVVYYQYQPISQKPGLQSQLEIPDPTADTYKLYQYADVTKRIQCEKSFSQYFNIYYQTQFSKNEIFECVDDCQTAIIRVSVTATYYKIILSQSFNDPHIKIFDSRFQSVFNVGDIQPNTDFVAAEGTISTVKNFFMQNVCLYSYEPQANHNLIVRVSKISPTTGSILKKIDFKPSKSVLKKINKKNNQLDVSYSQTFDDTNEQQINKNVSFQSVLITVKDAETNQDIQNKLINLQVHFHHQECIEQNNTPSVELSGIQSQFLVKNLYTNTYTIFVKVDGYNYSCKRIQLTEHYQTTEQIVYLNKNLQNKEMRVVLEWNKNNFAQLDLLVTLSTDKSTDCIAGYFNENCQKIYYERKSQHPYYQSIKIDKLGANDYLFYIKHNLSQKSYNDLVASGKKNLNQILAESGAHFSIYVADLEYPVYESGIAYFDTNISTDENLIWLVSCMNGIYGNQVYSLNQYWTIKSTNEFIIKSSGQELPSSEICSNYLKSMFN</sequence>
<feature type="transmembrane region" description="Helical" evidence="1">
    <location>
        <begin position="120"/>
        <end position="142"/>
    </location>
</feature>
<keyword evidence="3" id="KW-1185">Reference proteome</keyword>
<dbReference type="GeneID" id="7842310"/>
<keyword evidence="1" id="KW-1133">Transmembrane helix</keyword>
<dbReference type="InParanoid" id="Q23QF8"/>
<evidence type="ECO:0000313" key="3">
    <source>
        <dbReference type="Proteomes" id="UP000009168"/>
    </source>
</evidence>
<evidence type="ECO:0000313" key="2">
    <source>
        <dbReference type="EMBL" id="EAR98930.2"/>
    </source>
</evidence>
<proteinExistence type="predicted"/>